<evidence type="ECO:0000256" key="1">
    <source>
        <dbReference type="ARBA" id="ARBA00001561"/>
    </source>
</evidence>
<comment type="catalytic activity">
    <reaction evidence="1">
        <text>Hydrolyzes the link between N-acetylmuramoyl residues and L-amino acid residues in certain cell-wall glycopeptides.</text>
        <dbReference type="EC" id="3.5.1.28"/>
    </reaction>
</comment>
<dbReference type="SUPFAM" id="SSF55846">
    <property type="entry name" value="N-acetylmuramoyl-L-alanine amidase-like"/>
    <property type="match status" value="1"/>
</dbReference>
<comment type="caution">
    <text evidence="6">The sequence shown here is derived from an EMBL/GenBank/DDBJ whole genome shotgun (WGS) entry which is preliminary data.</text>
</comment>
<accession>A0ABR7HLB3</accession>
<dbReference type="InterPro" id="IPR051206">
    <property type="entry name" value="NAMLAA_amidase_2"/>
</dbReference>
<organism evidence="6 7">
    <name type="scientific">Ruminococcus intestinalis</name>
    <dbReference type="NCBI Taxonomy" id="2763066"/>
    <lineage>
        <taxon>Bacteria</taxon>
        <taxon>Bacillati</taxon>
        <taxon>Bacillota</taxon>
        <taxon>Clostridia</taxon>
        <taxon>Eubacteriales</taxon>
        <taxon>Oscillospiraceae</taxon>
        <taxon>Ruminococcus</taxon>
    </lineage>
</organism>
<evidence type="ECO:0000256" key="2">
    <source>
        <dbReference type="ARBA" id="ARBA00011901"/>
    </source>
</evidence>
<dbReference type="CDD" id="cd06583">
    <property type="entry name" value="PGRP"/>
    <property type="match status" value="1"/>
</dbReference>
<gene>
    <name evidence="6" type="ORF">H8R91_07115</name>
</gene>
<evidence type="ECO:0000313" key="6">
    <source>
        <dbReference type="EMBL" id="MBC5728287.1"/>
    </source>
</evidence>
<evidence type="ECO:0000256" key="3">
    <source>
        <dbReference type="ARBA" id="ARBA00022801"/>
    </source>
</evidence>
<name>A0ABR7HLB3_9FIRM</name>
<feature type="domain" description="N-acetylmuramoyl-L-alanine amidase" evidence="5">
    <location>
        <begin position="13"/>
        <end position="138"/>
    </location>
</feature>
<evidence type="ECO:0000256" key="4">
    <source>
        <dbReference type="ARBA" id="ARBA00023316"/>
    </source>
</evidence>
<sequence length="319" mass="35918">MSYKFKEIWCNKGNFTESNRKSSEIDTLVIHYTGNNGDTAENNGNYFKNNVVETSAHYFVDDTTVVRSVADKNIAWHAGDWNINCRSIGIEIAGSTSECKGKTLENVILLTQRLMRKYKISKERVIRHYDANGKICPGFWCGSAAKDKLWREQFLNKLESNSESKEESKVEKDDKPTIEYCVFADGKWLPTVKGLSDFAGIAGEAISGLAIKVTKGKIKYRVHIKGGNRLSWVTGFNLNDDVNGYAGILGMDIDAVQIYYTTPADVKSAHGSYYKATYRVSAVNEDYYDWQHDDEKDSKQDVYAGTKGKAIDRIELTLT</sequence>
<dbReference type="Proteomes" id="UP000636755">
    <property type="component" value="Unassembled WGS sequence"/>
</dbReference>
<reference evidence="6 7" key="1">
    <citation type="submission" date="2020-08" db="EMBL/GenBank/DDBJ databases">
        <title>Genome public.</title>
        <authorList>
            <person name="Liu C."/>
            <person name="Sun Q."/>
        </authorList>
    </citation>
    <scope>NUCLEOTIDE SEQUENCE [LARGE SCALE GENOMIC DNA]</scope>
    <source>
        <strain evidence="6 7">NSJ-71</strain>
    </source>
</reference>
<dbReference type="InterPro" id="IPR036505">
    <property type="entry name" value="Amidase/PGRP_sf"/>
</dbReference>
<dbReference type="PANTHER" id="PTHR30417">
    <property type="entry name" value="N-ACETYLMURAMOYL-L-ALANINE AMIDASE AMID"/>
    <property type="match status" value="1"/>
</dbReference>
<protein>
    <recommendedName>
        <fullName evidence="2">N-acetylmuramoyl-L-alanine amidase</fullName>
        <ecNumber evidence="2">3.5.1.28</ecNumber>
    </recommendedName>
</protein>
<dbReference type="EC" id="3.5.1.28" evidence="2"/>
<proteinExistence type="predicted"/>
<keyword evidence="3" id="KW-0378">Hydrolase</keyword>
<dbReference type="PANTHER" id="PTHR30417:SF1">
    <property type="entry name" value="N-ACETYLMURAMOYL-L-ALANINE AMIDASE AMID"/>
    <property type="match status" value="1"/>
</dbReference>
<keyword evidence="7" id="KW-1185">Reference proteome</keyword>
<dbReference type="EMBL" id="JACOPS010000003">
    <property type="protein sequence ID" value="MBC5728287.1"/>
    <property type="molecule type" value="Genomic_DNA"/>
</dbReference>
<evidence type="ECO:0000313" key="7">
    <source>
        <dbReference type="Proteomes" id="UP000636755"/>
    </source>
</evidence>
<dbReference type="SMART" id="SM00644">
    <property type="entry name" value="Ami_2"/>
    <property type="match status" value="1"/>
</dbReference>
<evidence type="ECO:0000259" key="5">
    <source>
        <dbReference type="SMART" id="SM00644"/>
    </source>
</evidence>
<dbReference type="InterPro" id="IPR002502">
    <property type="entry name" value="Amidase_domain"/>
</dbReference>
<dbReference type="Pfam" id="PF01510">
    <property type="entry name" value="Amidase_2"/>
    <property type="match status" value="1"/>
</dbReference>
<keyword evidence="4" id="KW-0961">Cell wall biogenesis/degradation</keyword>
<dbReference type="RefSeq" id="WP_186935445.1">
    <property type="nucleotide sequence ID" value="NZ_JACOPS010000003.1"/>
</dbReference>
<dbReference type="Gene3D" id="3.40.80.10">
    <property type="entry name" value="Peptidoglycan recognition protein-like"/>
    <property type="match status" value="1"/>
</dbReference>